<evidence type="ECO:0000256" key="1">
    <source>
        <dbReference type="SAM" id="Coils"/>
    </source>
</evidence>
<sequence>MELKVWVEGIQRIVCGVTEQTTCQDVVYALAHATGKTGRFTLNERWRSNERLLSPQDHPLKILMKWGEYSNDVQFILQRSQLDDYKTVSNVSGQSKQRQTTTDSTHNFSPTSSYQEYNTKSPDKSAHHGSSDQPKNDNAGIVKGVQQKRDPPGPNNGTNSPHQRVLPPYRDPPPPTQSPSKSSSSSIRANSPGSNSSVISQGSPDSSFQEAVLCNAQYRDLVRLVNLQREKLNAQQCELTKFDAEIIYWESKTKEQQHQLEYITQEKVKIENLSRQNEDQLRTLAHAEEEFEIVRQQEKTLKSEISLLRSKLANCETELLQCKNKIRLLLDDLQMERMAVLRENDERQHLERTLINEVERFQNEIEQAKQATEISAQCSENLKREVSMLECVINERKRQLEQLINEMKEANLQSLVIAPPEDLKHITEGPFKPGITRKMIGSPRQLENAVPTSKNPHGVWV</sequence>
<dbReference type="InterPro" id="IPR029071">
    <property type="entry name" value="Ubiquitin-like_domsf"/>
</dbReference>
<dbReference type="SUPFAM" id="SSF54236">
    <property type="entry name" value="Ubiquitin-like"/>
    <property type="match status" value="1"/>
</dbReference>
<dbReference type="SMART" id="SM00314">
    <property type="entry name" value="RA"/>
    <property type="match status" value="1"/>
</dbReference>
<feature type="compositionally biased region" description="Basic and acidic residues" evidence="2">
    <location>
        <begin position="121"/>
        <end position="130"/>
    </location>
</feature>
<dbReference type="PANTHER" id="PTHR15286:SF6">
    <property type="entry name" value="GH01133P"/>
    <property type="match status" value="1"/>
</dbReference>
<dbReference type="Gene3D" id="3.10.20.90">
    <property type="entry name" value="Phosphatidylinositol 3-kinase Catalytic Subunit, Chain A, domain 1"/>
    <property type="match status" value="1"/>
</dbReference>
<dbReference type="PANTHER" id="PTHR15286">
    <property type="entry name" value="RAS-ASSOCIATING DOMAIN CONTAINING PROTEIN"/>
    <property type="match status" value="1"/>
</dbReference>
<dbReference type="AlphaFoldDB" id="A0AAW2I1V8"/>
<comment type="caution">
    <text evidence="4">The sequence shown here is derived from an EMBL/GenBank/DDBJ whole genome shotgun (WGS) entry which is preliminary data.</text>
</comment>
<dbReference type="PROSITE" id="PS50200">
    <property type="entry name" value="RA"/>
    <property type="match status" value="1"/>
</dbReference>
<dbReference type="Pfam" id="PF21712">
    <property type="entry name" value="RASSF8-10_RA"/>
    <property type="match status" value="1"/>
</dbReference>
<organism evidence="4">
    <name type="scientific">Menopon gallinae</name>
    <name type="common">poultry shaft louse</name>
    <dbReference type="NCBI Taxonomy" id="328185"/>
    <lineage>
        <taxon>Eukaryota</taxon>
        <taxon>Metazoa</taxon>
        <taxon>Ecdysozoa</taxon>
        <taxon>Arthropoda</taxon>
        <taxon>Hexapoda</taxon>
        <taxon>Insecta</taxon>
        <taxon>Pterygota</taxon>
        <taxon>Neoptera</taxon>
        <taxon>Paraneoptera</taxon>
        <taxon>Psocodea</taxon>
        <taxon>Troctomorpha</taxon>
        <taxon>Phthiraptera</taxon>
        <taxon>Amblycera</taxon>
        <taxon>Menoponidae</taxon>
        <taxon>Menopon</taxon>
    </lineage>
</organism>
<dbReference type="InterPro" id="IPR048944">
    <property type="entry name" value="RASSF8_RA"/>
</dbReference>
<reference evidence="4" key="1">
    <citation type="journal article" date="2024" name="Gigascience">
        <title>Chromosome-level genome of the poultry shaft louse Menopon gallinae provides insight into the host-switching and adaptive evolution of parasitic lice.</title>
        <authorList>
            <person name="Xu Y."/>
            <person name="Ma L."/>
            <person name="Liu S."/>
            <person name="Liang Y."/>
            <person name="Liu Q."/>
            <person name="He Z."/>
            <person name="Tian L."/>
            <person name="Duan Y."/>
            <person name="Cai W."/>
            <person name="Li H."/>
            <person name="Song F."/>
        </authorList>
    </citation>
    <scope>NUCLEOTIDE SEQUENCE</scope>
    <source>
        <strain evidence="4">Cailab_2023a</strain>
    </source>
</reference>
<dbReference type="CDD" id="cd16134">
    <property type="entry name" value="RA_RASSF8"/>
    <property type="match status" value="1"/>
</dbReference>
<gene>
    <name evidence="4" type="ORF">PYX00_003488</name>
</gene>
<accession>A0AAW2I1V8</accession>
<dbReference type="InterPro" id="IPR048945">
    <property type="entry name" value="RASSF8/10_RA"/>
</dbReference>
<feature type="compositionally biased region" description="Low complexity" evidence="2">
    <location>
        <begin position="178"/>
        <end position="197"/>
    </location>
</feature>
<proteinExistence type="predicted"/>
<name>A0AAW2I1V8_9NEOP</name>
<protein>
    <recommendedName>
        <fullName evidence="3">Ras-associating domain-containing protein</fullName>
    </recommendedName>
</protein>
<feature type="region of interest" description="Disordered" evidence="2">
    <location>
        <begin position="88"/>
        <end position="205"/>
    </location>
</feature>
<evidence type="ECO:0000256" key="2">
    <source>
        <dbReference type="SAM" id="MobiDB-lite"/>
    </source>
</evidence>
<feature type="coiled-coil region" evidence="1">
    <location>
        <begin position="263"/>
        <end position="318"/>
    </location>
</feature>
<feature type="compositionally biased region" description="Polar residues" evidence="2">
    <location>
        <begin position="88"/>
        <end position="120"/>
    </location>
</feature>
<evidence type="ECO:0000259" key="3">
    <source>
        <dbReference type="PROSITE" id="PS50200"/>
    </source>
</evidence>
<feature type="domain" description="Ras-associating" evidence="3">
    <location>
        <begin position="1"/>
        <end position="82"/>
    </location>
</feature>
<feature type="coiled-coil region" evidence="1">
    <location>
        <begin position="351"/>
        <end position="413"/>
    </location>
</feature>
<dbReference type="EMBL" id="JARGDH010000002">
    <property type="protein sequence ID" value="KAL0275703.1"/>
    <property type="molecule type" value="Genomic_DNA"/>
</dbReference>
<dbReference type="InterPro" id="IPR033593">
    <property type="entry name" value="N-RASSF"/>
</dbReference>
<dbReference type="InterPro" id="IPR000159">
    <property type="entry name" value="RA_dom"/>
</dbReference>
<dbReference type="GO" id="GO:0007165">
    <property type="term" value="P:signal transduction"/>
    <property type="evidence" value="ECO:0007669"/>
    <property type="project" value="InterPro"/>
</dbReference>
<evidence type="ECO:0000313" key="4">
    <source>
        <dbReference type="EMBL" id="KAL0275703.1"/>
    </source>
</evidence>
<keyword evidence="1" id="KW-0175">Coiled coil</keyword>